<dbReference type="KEGG" id="vg:30523497"/>
<accession>A0A1M7XU90</accession>
<organism evidence="1 2">
    <name type="scientific">Cedratvirus A11</name>
    <dbReference type="NCBI Taxonomy" id="1903266"/>
    <lineage>
        <taxon>Viruses</taxon>
        <taxon>Pithoviruses</taxon>
        <taxon>Orthocedratvirinae</taxon>
        <taxon>Alphacedratvirus</taxon>
        <taxon>Alphacedratvirus aljazairmassiliense</taxon>
    </lineage>
</organism>
<dbReference type="GeneID" id="30523497"/>
<name>A0A1M7XU90_9VIRU</name>
<evidence type="ECO:0000313" key="1">
    <source>
        <dbReference type="EMBL" id="SHO33120.1"/>
    </source>
</evidence>
<protein>
    <submittedName>
        <fullName evidence="1">Uncharacterized protein</fullName>
    </submittedName>
</protein>
<sequence length="106" mass="12889">MHRDIHLSVVFPFPDEQVFPEEELLYPDYYRLLENNSRLLPEDSFFFLLSPEKPTMVVHNAHAVFYFPVFTMREEFTHTEFEDFYKLWLKERQGVPDCGQEANYIY</sequence>
<dbReference type="RefSeq" id="YP_009328992.1">
    <property type="nucleotide sequence ID" value="NC_032108.1"/>
</dbReference>
<keyword evidence="2" id="KW-1185">Reference proteome</keyword>
<reference evidence="1 2" key="1">
    <citation type="submission" date="2016-11" db="EMBL/GenBank/DDBJ databases">
        <authorList>
            <consortium name="Urmite Genomes"/>
        </authorList>
    </citation>
    <scope>NUCLEOTIDE SEQUENCE [LARGE SCALE GENOMIC DNA]</scope>
    <source>
        <strain evidence="1 2">A11</strain>
    </source>
</reference>
<gene>
    <name evidence="1" type="ORF">BQ3484_52</name>
</gene>
<dbReference type="Proteomes" id="UP000201465">
    <property type="component" value="Segment"/>
</dbReference>
<dbReference type="EMBL" id="LT671577">
    <property type="protein sequence ID" value="SHO33120.1"/>
    <property type="molecule type" value="Genomic_DNA"/>
</dbReference>
<evidence type="ECO:0000313" key="2">
    <source>
        <dbReference type="Proteomes" id="UP000201465"/>
    </source>
</evidence>
<proteinExistence type="predicted"/>